<reference evidence="4" key="1">
    <citation type="journal article" date="2021" name="Nat. Commun.">
        <title>Genetic determinants of endophytism in the Arabidopsis root mycobiome.</title>
        <authorList>
            <person name="Mesny F."/>
            <person name="Miyauchi S."/>
            <person name="Thiergart T."/>
            <person name="Pickel B."/>
            <person name="Atanasova L."/>
            <person name="Karlsson M."/>
            <person name="Huettel B."/>
            <person name="Barry K.W."/>
            <person name="Haridas S."/>
            <person name="Chen C."/>
            <person name="Bauer D."/>
            <person name="Andreopoulos W."/>
            <person name="Pangilinan J."/>
            <person name="LaButti K."/>
            <person name="Riley R."/>
            <person name="Lipzen A."/>
            <person name="Clum A."/>
            <person name="Drula E."/>
            <person name="Henrissat B."/>
            <person name="Kohler A."/>
            <person name="Grigoriev I.V."/>
            <person name="Martin F.M."/>
            <person name="Hacquard S."/>
        </authorList>
    </citation>
    <scope>NUCLEOTIDE SEQUENCE</scope>
    <source>
        <strain evidence="4">MPI-SDFR-AT-0117</strain>
    </source>
</reference>
<proteinExistence type="inferred from homology"/>
<keyword evidence="5" id="KW-1185">Reference proteome</keyword>
<dbReference type="SUPFAM" id="SSF50129">
    <property type="entry name" value="GroES-like"/>
    <property type="match status" value="1"/>
</dbReference>
<dbReference type="Pfam" id="PF08240">
    <property type="entry name" value="ADH_N"/>
    <property type="match status" value="1"/>
</dbReference>
<accession>A0A9P8V4N2</accession>
<dbReference type="SMART" id="SM00829">
    <property type="entry name" value="PKS_ER"/>
    <property type="match status" value="1"/>
</dbReference>
<protein>
    <submittedName>
        <fullName evidence="4">Alcohol dehydrogenase</fullName>
    </submittedName>
</protein>
<dbReference type="Proteomes" id="UP000770015">
    <property type="component" value="Unassembled WGS sequence"/>
</dbReference>
<name>A0A9P8V4N2_9PEZI</name>
<dbReference type="InterPro" id="IPR011032">
    <property type="entry name" value="GroES-like_sf"/>
</dbReference>
<evidence type="ECO:0000256" key="1">
    <source>
        <dbReference type="ARBA" id="ARBA00008072"/>
    </source>
</evidence>
<dbReference type="Gene3D" id="3.90.180.10">
    <property type="entry name" value="Medium-chain alcohol dehydrogenases, catalytic domain"/>
    <property type="match status" value="1"/>
</dbReference>
<dbReference type="InterPro" id="IPR036291">
    <property type="entry name" value="NAD(P)-bd_dom_sf"/>
</dbReference>
<evidence type="ECO:0000313" key="4">
    <source>
        <dbReference type="EMBL" id="KAH6675278.1"/>
    </source>
</evidence>
<dbReference type="InterPro" id="IPR013154">
    <property type="entry name" value="ADH-like_N"/>
</dbReference>
<dbReference type="Gene3D" id="3.40.50.720">
    <property type="entry name" value="NAD(P)-binding Rossmann-like Domain"/>
    <property type="match status" value="1"/>
</dbReference>
<evidence type="ECO:0000259" key="3">
    <source>
        <dbReference type="SMART" id="SM00829"/>
    </source>
</evidence>
<dbReference type="AlphaFoldDB" id="A0A9P8V4N2"/>
<feature type="domain" description="Enoyl reductase (ER)" evidence="3">
    <location>
        <begin position="9"/>
        <end position="349"/>
    </location>
</feature>
<sequence>MKEAIIDASTSVKIIDSPVPVPGPGEVLIKVIVSGTNPKDWKVPFWSKKESNSGDDIAGIVTDFGEGVTGLHKGDRVAAFHVMMTPHGSFAEYAIAPQHLVFPVPKSISFEEAATVPLAAYTAAVALFYQLEYPSPWDKAAKLAAEKGTKRPLVVYGASTSVGAYGIKLAKFAGIHPIIAVGSKTSEFILPFLDESKGDSLVDYTAYEKQEDLAAAIKEAITKGGIEDGRAYDVLDGVSTTETVKLVTSVVAGPPDGNGRRPRVTTVLPNVEQEADPSAEIARTSVGLVHGETEEEKLLGLIWGRVFTRGLADGWLTPHPHEVVKGGLAGLEGALKGLKDGTVRAKKMVIRVGETEGAEA</sequence>
<dbReference type="InterPro" id="IPR020843">
    <property type="entry name" value="ER"/>
</dbReference>
<evidence type="ECO:0000313" key="5">
    <source>
        <dbReference type="Proteomes" id="UP000770015"/>
    </source>
</evidence>
<dbReference type="PANTHER" id="PTHR45348">
    <property type="entry name" value="HYPOTHETICAL OXIDOREDUCTASE (EUROFUNG)"/>
    <property type="match status" value="1"/>
</dbReference>
<comment type="similarity">
    <text evidence="1">Belongs to the zinc-containing alcohol dehydrogenase family.</text>
</comment>
<comment type="caution">
    <text evidence="4">The sequence shown here is derived from an EMBL/GenBank/DDBJ whole genome shotgun (WGS) entry which is preliminary data.</text>
</comment>
<dbReference type="OrthoDB" id="3233595at2759"/>
<dbReference type="EMBL" id="JAGSXJ010000025">
    <property type="protein sequence ID" value="KAH6675278.1"/>
    <property type="molecule type" value="Genomic_DNA"/>
</dbReference>
<evidence type="ECO:0000256" key="2">
    <source>
        <dbReference type="ARBA" id="ARBA00023002"/>
    </source>
</evidence>
<keyword evidence="2" id="KW-0560">Oxidoreductase</keyword>
<dbReference type="PANTHER" id="PTHR45348:SF5">
    <property type="entry name" value="OXIDOREDUCTASE, PUTATIVE (AFU_ORTHOLOGUE AFUA_8G01420)-RELATED"/>
    <property type="match status" value="1"/>
</dbReference>
<dbReference type="GO" id="GO:0016651">
    <property type="term" value="F:oxidoreductase activity, acting on NAD(P)H"/>
    <property type="evidence" value="ECO:0007669"/>
    <property type="project" value="InterPro"/>
</dbReference>
<gene>
    <name evidence="4" type="ORF">F5X68DRAFT_214250</name>
</gene>
<dbReference type="CDD" id="cd08249">
    <property type="entry name" value="enoyl_reductase_like"/>
    <property type="match status" value="1"/>
</dbReference>
<organism evidence="4 5">
    <name type="scientific">Plectosphaerella plurivora</name>
    <dbReference type="NCBI Taxonomy" id="936078"/>
    <lineage>
        <taxon>Eukaryota</taxon>
        <taxon>Fungi</taxon>
        <taxon>Dikarya</taxon>
        <taxon>Ascomycota</taxon>
        <taxon>Pezizomycotina</taxon>
        <taxon>Sordariomycetes</taxon>
        <taxon>Hypocreomycetidae</taxon>
        <taxon>Glomerellales</taxon>
        <taxon>Plectosphaerellaceae</taxon>
        <taxon>Plectosphaerella</taxon>
    </lineage>
</organism>
<dbReference type="InterPro" id="IPR047122">
    <property type="entry name" value="Trans-enoyl_RdTase-like"/>
</dbReference>
<dbReference type="SUPFAM" id="SSF51735">
    <property type="entry name" value="NAD(P)-binding Rossmann-fold domains"/>
    <property type="match status" value="1"/>
</dbReference>